<keyword evidence="1" id="KW-0812">Transmembrane</keyword>
<gene>
    <name evidence="2" type="ORF">T02_5467</name>
</gene>
<keyword evidence="1" id="KW-1133">Transmembrane helix</keyword>
<keyword evidence="1" id="KW-0472">Membrane</keyword>
<dbReference type="EMBL" id="JYDW01003975">
    <property type="protein sequence ID" value="KRZ33392.1"/>
    <property type="molecule type" value="Genomic_DNA"/>
</dbReference>
<sequence>MVLFNSFTCLDFYLFACVFLYFLLKVLHHHHEK</sequence>
<reference evidence="2 3" key="1">
    <citation type="submission" date="2015-05" db="EMBL/GenBank/DDBJ databases">
        <title>Evolution of Trichinella species and genotypes.</title>
        <authorList>
            <person name="Korhonen P.K."/>
            <person name="Edoardo P."/>
            <person name="Giuseppe L.R."/>
            <person name="Gasser R.B."/>
        </authorList>
    </citation>
    <scope>NUCLEOTIDE SEQUENCE [LARGE SCALE GENOMIC DNA]</scope>
    <source>
        <strain evidence="2">ISS10</strain>
    </source>
</reference>
<feature type="transmembrane region" description="Helical" evidence="1">
    <location>
        <begin position="12"/>
        <end position="28"/>
    </location>
</feature>
<keyword evidence="3" id="KW-1185">Reference proteome</keyword>
<evidence type="ECO:0000256" key="1">
    <source>
        <dbReference type="SAM" id="Phobius"/>
    </source>
</evidence>
<organism evidence="2 3">
    <name type="scientific">Trichinella nativa</name>
    <dbReference type="NCBI Taxonomy" id="6335"/>
    <lineage>
        <taxon>Eukaryota</taxon>
        <taxon>Metazoa</taxon>
        <taxon>Ecdysozoa</taxon>
        <taxon>Nematoda</taxon>
        <taxon>Enoplea</taxon>
        <taxon>Dorylaimia</taxon>
        <taxon>Trichinellida</taxon>
        <taxon>Trichinellidae</taxon>
        <taxon>Trichinella</taxon>
    </lineage>
</organism>
<dbReference type="AlphaFoldDB" id="A0A0V1JEK1"/>
<name>A0A0V1JEK1_9BILA</name>
<evidence type="ECO:0000313" key="2">
    <source>
        <dbReference type="EMBL" id="KRZ33392.1"/>
    </source>
</evidence>
<protein>
    <submittedName>
        <fullName evidence="2">Uncharacterized protein</fullName>
    </submittedName>
</protein>
<dbReference type="Proteomes" id="UP000054721">
    <property type="component" value="Unassembled WGS sequence"/>
</dbReference>
<accession>A0A0V1JEK1</accession>
<evidence type="ECO:0000313" key="3">
    <source>
        <dbReference type="Proteomes" id="UP000054721"/>
    </source>
</evidence>
<proteinExistence type="predicted"/>
<comment type="caution">
    <text evidence="2">The sequence shown here is derived from an EMBL/GenBank/DDBJ whole genome shotgun (WGS) entry which is preliminary data.</text>
</comment>